<accession>A0A7J0GZP1</accession>
<name>A0A7J0GZP1_9ERIC</name>
<sequence length="121" mass="13280">MTERRAHSCGFWRSYLYEAKACSGEGAPSMEGSLWSGLNKGSVKGLSLVEGGGGLTMERVHSVDRFHFMEGSTKNLESGSSQLIGAQQTWYTTEPVCQAAKVFQIQFSRIQCFGRIGILVH</sequence>
<reference evidence="1 2" key="1">
    <citation type="submission" date="2019-07" db="EMBL/GenBank/DDBJ databases">
        <title>De Novo Assembly of kiwifruit Actinidia rufa.</title>
        <authorList>
            <person name="Sugita-Konishi S."/>
            <person name="Sato K."/>
            <person name="Mori E."/>
            <person name="Abe Y."/>
            <person name="Kisaki G."/>
            <person name="Hamano K."/>
            <person name="Suezawa K."/>
            <person name="Otani M."/>
            <person name="Fukuda T."/>
            <person name="Manabe T."/>
            <person name="Gomi K."/>
            <person name="Tabuchi M."/>
            <person name="Akimitsu K."/>
            <person name="Kataoka I."/>
        </authorList>
    </citation>
    <scope>NUCLEOTIDE SEQUENCE [LARGE SCALE GENOMIC DNA]</scope>
    <source>
        <strain evidence="2">cv. Fuchu</strain>
    </source>
</reference>
<evidence type="ECO:0000313" key="2">
    <source>
        <dbReference type="Proteomes" id="UP000585474"/>
    </source>
</evidence>
<proteinExistence type="predicted"/>
<protein>
    <submittedName>
        <fullName evidence="1">Uncharacterized protein</fullName>
    </submittedName>
</protein>
<organism evidence="1 2">
    <name type="scientific">Actinidia rufa</name>
    <dbReference type="NCBI Taxonomy" id="165716"/>
    <lineage>
        <taxon>Eukaryota</taxon>
        <taxon>Viridiplantae</taxon>
        <taxon>Streptophyta</taxon>
        <taxon>Embryophyta</taxon>
        <taxon>Tracheophyta</taxon>
        <taxon>Spermatophyta</taxon>
        <taxon>Magnoliopsida</taxon>
        <taxon>eudicotyledons</taxon>
        <taxon>Gunneridae</taxon>
        <taxon>Pentapetalae</taxon>
        <taxon>asterids</taxon>
        <taxon>Ericales</taxon>
        <taxon>Actinidiaceae</taxon>
        <taxon>Actinidia</taxon>
    </lineage>
</organism>
<gene>
    <name evidence="1" type="ORF">Acr_25g0007020</name>
</gene>
<keyword evidence="2" id="KW-1185">Reference proteome</keyword>
<dbReference type="EMBL" id="BJWL01000025">
    <property type="protein sequence ID" value="GFZ16293.1"/>
    <property type="molecule type" value="Genomic_DNA"/>
</dbReference>
<dbReference type="AlphaFoldDB" id="A0A7J0GZP1"/>
<dbReference type="Proteomes" id="UP000585474">
    <property type="component" value="Unassembled WGS sequence"/>
</dbReference>
<comment type="caution">
    <text evidence="1">The sequence shown here is derived from an EMBL/GenBank/DDBJ whole genome shotgun (WGS) entry which is preliminary data.</text>
</comment>
<evidence type="ECO:0000313" key="1">
    <source>
        <dbReference type="EMBL" id="GFZ16293.1"/>
    </source>
</evidence>